<gene>
    <name evidence="1" type="ORF">GALMADRAFT_391017</name>
</gene>
<proteinExistence type="predicted"/>
<name>A0A067U0R0_GALM3</name>
<dbReference type="HOGENOM" id="CLU_650599_0_0_1"/>
<evidence type="ECO:0000313" key="1">
    <source>
        <dbReference type="EMBL" id="KDR85884.1"/>
    </source>
</evidence>
<sequence length="422" mass="48215">MAEQDIRPQDLPKAVKACQKDLTERVLSNLDKYLIEHMEGLKRERLRRERQALLENCLPILKDIYENFILSQSVNSVFPTTTEIFRHSLVQEVLDSATTTSTKDDFETIIPYLPHIVDWRKRKIDDQLRELITDACGTEYSFDPKTVLQLATTMFSCEGCHQYLAHPRVIAHSCANGNWSQSSYRFSFSTQDVDEQACWDILGHRYWNSLPYGKSLRTISFKQEDWKLMVEVITACGFDPNTTSVLEMDEADPILECISCNDIRQGRAVQKWSAVMAHKHKTHSGSASKMELALLEDQQEVQFARARMAEEQERRNARASSDDMICIHCKQVGNTIDLMRHVMRDHGICKPVKEDVVPRLDTDQTSALVYLWPPRIEEPAKELMPKSDGVESPGFITANDLIATLSSDSDAEDSEDSFCSKD</sequence>
<protein>
    <submittedName>
        <fullName evidence="1">Uncharacterized protein</fullName>
    </submittedName>
</protein>
<organism evidence="1 2">
    <name type="scientific">Galerina marginata (strain CBS 339.88)</name>
    <dbReference type="NCBI Taxonomy" id="685588"/>
    <lineage>
        <taxon>Eukaryota</taxon>
        <taxon>Fungi</taxon>
        <taxon>Dikarya</taxon>
        <taxon>Basidiomycota</taxon>
        <taxon>Agaricomycotina</taxon>
        <taxon>Agaricomycetes</taxon>
        <taxon>Agaricomycetidae</taxon>
        <taxon>Agaricales</taxon>
        <taxon>Agaricineae</taxon>
        <taxon>Strophariaceae</taxon>
        <taxon>Galerina</taxon>
    </lineage>
</organism>
<dbReference type="OrthoDB" id="3063227at2759"/>
<accession>A0A067U0R0</accession>
<dbReference type="STRING" id="685588.A0A067U0R0"/>
<dbReference type="Proteomes" id="UP000027222">
    <property type="component" value="Unassembled WGS sequence"/>
</dbReference>
<evidence type="ECO:0000313" key="2">
    <source>
        <dbReference type="Proteomes" id="UP000027222"/>
    </source>
</evidence>
<keyword evidence="2" id="KW-1185">Reference proteome</keyword>
<reference evidence="2" key="1">
    <citation type="journal article" date="2014" name="Proc. Natl. Acad. Sci. U.S.A.">
        <title>Extensive sampling of basidiomycete genomes demonstrates inadequacy of the white-rot/brown-rot paradigm for wood decay fungi.</title>
        <authorList>
            <person name="Riley R."/>
            <person name="Salamov A.A."/>
            <person name="Brown D.W."/>
            <person name="Nagy L.G."/>
            <person name="Floudas D."/>
            <person name="Held B.W."/>
            <person name="Levasseur A."/>
            <person name="Lombard V."/>
            <person name="Morin E."/>
            <person name="Otillar R."/>
            <person name="Lindquist E.A."/>
            <person name="Sun H."/>
            <person name="LaButti K.M."/>
            <person name="Schmutz J."/>
            <person name="Jabbour D."/>
            <person name="Luo H."/>
            <person name="Baker S.E."/>
            <person name="Pisabarro A.G."/>
            <person name="Walton J.D."/>
            <person name="Blanchette R.A."/>
            <person name="Henrissat B."/>
            <person name="Martin F."/>
            <person name="Cullen D."/>
            <person name="Hibbett D.S."/>
            <person name="Grigoriev I.V."/>
        </authorList>
    </citation>
    <scope>NUCLEOTIDE SEQUENCE [LARGE SCALE GENOMIC DNA]</scope>
    <source>
        <strain evidence="2">CBS 339.88</strain>
    </source>
</reference>
<dbReference type="EMBL" id="KL142367">
    <property type="protein sequence ID" value="KDR85884.1"/>
    <property type="molecule type" value="Genomic_DNA"/>
</dbReference>
<dbReference type="AlphaFoldDB" id="A0A067U0R0"/>